<feature type="compositionally biased region" description="Low complexity" evidence="2">
    <location>
        <begin position="45"/>
        <end position="73"/>
    </location>
</feature>
<accession>A0AAN9VUK9</accession>
<feature type="compositionally biased region" description="Basic and acidic residues" evidence="2">
    <location>
        <begin position="321"/>
        <end position="337"/>
    </location>
</feature>
<evidence type="ECO:0000313" key="5">
    <source>
        <dbReference type="Proteomes" id="UP001378592"/>
    </source>
</evidence>
<feature type="region of interest" description="Disordered" evidence="2">
    <location>
        <begin position="210"/>
        <end position="274"/>
    </location>
</feature>
<feature type="chain" id="PRO_5043000992" description="Cuticular protein" evidence="3">
    <location>
        <begin position="22"/>
        <end position="469"/>
    </location>
</feature>
<evidence type="ECO:0000256" key="2">
    <source>
        <dbReference type="SAM" id="MobiDB-lite"/>
    </source>
</evidence>
<reference evidence="4 5" key="1">
    <citation type="submission" date="2024-03" db="EMBL/GenBank/DDBJ databases">
        <title>The genome assembly and annotation of the cricket Gryllus longicercus Weissman &amp; Gray.</title>
        <authorList>
            <person name="Szrajer S."/>
            <person name="Gray D."/>
            <person name="Ylla G."/>
        </authorList>
    </citation>
    <scope>NUCLEOTIDE SEQUENCE [LARGE SCALE GENOMIC DNA]</scope>
    <source>
        <strain evidence="4">DAG 2021-001</strain>
        <tissue evidence="4">Whole body minus gut</tissue>
    </source>
</reference>
<dbReference type="InterPro" id="IPR000618">
    <property type="entry name" value="Insect_cuticle"/>
</dbReference>
<evidence type="ECO:0000313" key="4">
    <source>
        <dbReference type="EMBL" id="KAK7868385.1"/>
    </source>
</evidence>
<proteinExistence type="predicted"/>
<dbReference type="GO" id="GO:0042302">
    <property type="term" value="F:structural constituent of cuticle"/>
    <property type="evidence" value="ECO:0007669"/>
    <property type="project" value="UniProtKB-UniRule"/>
</dbReference>
<organism evidence="4 5">
    <name type="scientific">Gryllus longicercus</name>
    <dbReference type="NCBI Taxonomy" id="2509291"/>
    <lineage>
        <taxon>Eukaryota</taxon>
        <taxon>Metazoa</taxon>
        <taxon>Ecdysozoa</taxon>
        <taxon>Arthropoda</taxon>
        <taxon>Hexapoda</taxon>
        <taxon>Insecta</taxon>
        <taxon>Pterygota</taxon>
        <taxon>Neoptera</taxon>
        <taxon>Polyneoptera</taxon>
        <taxon>Orthoptera</taxon>
        <taxon>Ensifera</taxon>
        <taxon>Gryllidea</taxon>
        <taxon>Grylloidea</taxon>
        <taxon>Gryllidae</taxon>
        <taxon>Gryllinae</taxon>
        <taxon>Gryllus</taxon>
    </lineage>
</organism>
<keyword evidence="5" id="KW-1185">Reference proteome</keyword>
<gene>
    <name evidence="4" type="ORF">R5R35_013670</name>
</gene>
<dbReference type="Pfam" id="PF00379">
    <property type="entry name" value="Chitin_bind_4"/>
    <property type="match status" value="1"/>
</dbReference>
<evidence type="ECO:0008006" key="6">
    <source>
        <dbReference type="Google" id="ProtNLM"/>
    </source>
</evidence>
<name>A0AAN9VUK9_9ORTH</name>
<feature type="signal peptide" evidence="3">
    <location>
        <begin position="1"/>
        <end position="21"/>
    </location>
</feature>
<keyword evidence="3" id="KW-0732">Signal</keyword>
<protein>
    <recommendedName>
        <fullName evidence="6">Cuticular protein</fullName>
    </recommendedName>
</protein>
<evidence type="ECO:0000256" key="3">
    <source>
        <dbReference type="SAM" id="SignalP"/>
    </source>
</evidence>
<feature type="region of interest" description="Disordered" evidence="2">
    <location>
        <begin position="45"/>
        <end position="74"/>
    </location>
</feature>
<dbReference type="PROSITE" id="PS51155">
    <property type="entry name" value="CHIT_BIND_RR_2"/>
    <property type="match status" value="1"/>
</dbReference>
<dbReference type="AlphaFoldDB" id="A0AAN9VUK9"/>
<sequence length="469" mass="50314">MLLAGLLLFGVCQALVGRAGAQQDPGMPYPLQLFHLAPNAAALLHTQQQQQQRQERPAAAAAAQKAGAGPGAASHRMVTPAAVAAAAAGGEQDVDEDSDAAEVGRFQVADGVGRAIFGYLLPDQTRVEQRSPDGSVHGAYSYLDNEGRAVKVQYWDAGAGFHAATNHLPAAALGLPLPPRDTPEVQAARDAHLQQVQAALLQHAMLHDRLEAQQQQQRPLRPPHETPQVPHQQPKPTFPQEPVLSDAGGVADGDSLVVESDGHQEPAADDGELTRYPDLQQVPQALYDPSHVHDPSLEAVIVEADAPAARATGRARALGKPNEKIEKKPQESAKDTSKAASNLNNYYMFWHTVPMYVEVKPVQDEPEGKSKLPEPQPLSISQKAAYVNAKLPSAVHSFQVPPGRTDVLPQLPIFLSPHDTLPISYSAKATYFHSIPVAAVHDAQVHPGQRGSFPDHQTQPVFHLAPSEK</sequence>
<feature type="region of interest" description="Disordered" evidence="2">
    <location>
        <begin position="446"/>
        <end position="469"/>
    </location>
</feature>
<feature type="region of interest" description="Disordered" evidence="2">
    <location>
        <begin position="312"/>
        <end position="338"/>
    </location>
</feature>
<comment type="caution">
    <text evidence="4">The sequence shown here is derived from an EMBL/GenBank/DDBJ whole genome shotgun (WGS) entry which is preliminary data.</text>
</comment>
<dbReference type="Proteomes" id="UP001378592">
    <property type="component" value="Unassembled WGS sequence"/>
</dbReference>
<dbReference type="EMBL" id="JAZDUA010000096">
    <property type="protein sequence ID" value="KAK7868385.1"/>
    <property type="molecule type" value="Genomic_DNA"/>
</dbReference>
<keyword evidence="1" id="KW-0193">Cuticle</keyword>
<evidence type="ECO:0000256" key="1">
    <source>
        <dbReference type="PROSITE-ProRule" id="PRU00497"/>
    </source>
</evidence>